<keyword evidence="5 10" id="KW-0375">Hydrogen ion transport</keyword>
<keyword evidence="10" id="KW-1003">Cell membrane</keyword>
<evidence type="ECO:0000313" key="12">
    <source>
        <dbReference type="Proteomes" id="UP000177418"/>
    </source>
</evidence>
<dbReference type="PANTHER" id="PTHR11693">
    <property type="entry name" value="ATP SYNTHASE GAMMA CHAIN"/>
    <property type="match status" value="1"/>
</dbReference>
<evidence type="ECO:0000256" key="10">
    <source>
        <dbReference type="HAMAP-Rule" id="MF_00815"/>
    </source>
</evidence>
<dbReference type="Gene3D" id="1.10.287.80">
    <property type="entry name" value="ATP synthase, gamma subunit, helix hairpin domain"/>
    <property type="match status" value="1"/>
</dbReference>
<dbReference type="Proteomes" id="UP000177418">
    <property type="component" value="Unassembled WGS sequence"/>
</dbReference>
<evidence type="ECO:0000256" key="7">
    <source>
        <dbReference type="ARBA" id="ARBA00023136"/>
    </source>
</evidence>
<name>A0A1F7JG09_9BACT</name>
<comment type="subunit">
    <text evidence="10">F-type ATPases have 2 components, CF(1) - the catalytic core - and CF(0) - the membrane proton channel. CF(1) has five subunits: alpha(3), beta(3), gamma(1), delta(1), epsilon(1). CF(0) has three main subunits: a, b and c.</text>
</comment>
<dbReference type="PRINTS" id="PR00126">
    <property type="entry name" value="ATPASEGAMMA"/>
</dbReference>
<dbReference type="InterPro" id="IPR035968">
    <property type="entry name" value="ATP_synth_F1_ATPase_gsu"/>
</dbReference>
<evidence type="ECO:0000313" key="11">
    <source>
        <dbReference type="EMBL" id="OGK54544.1"/>
    </source>
</evidence>
<evidence type="ECO:0000256" key="5">
    <source>
        <dbReference type="ARBA" id="ARBA00022781"/>
    </source>
</evidence>
<keyword evidence="9 10" id="KW-0066">ATP synthesis</keyword>
<proteinExistence type="inferred from homology"/>
<comment type="subcellular location">
    <subcellularLocation>
        <location evidence="10">Cell membrane</location>
        <topology evidence="10">Peripheral membrane protein</topology>
    </subcellularLocation>
    <subcellularLocation>
        <location evidence="2">Membrane</location>
        <topology evidence="2">Peripheral membrane protein</topology>
    </subcellularLocation>
</comment>
<evidence type="ECO:0000256" key="6">
    <source>
        <dbReference type="ARBA" id="ARBA00023065"/>
    </source>
</evidence>
<dbReference type="Pfam" id="PF00231">
    <property type="entry name" value="ATP-synt"/>
    <property type="match status" value="1"/>
</dbReference>
<gene>
    <name evidence="10" type="primary">atpG</name>
    <name evidence="11" type="ORF">A3H78_01495</name>
</gene>
<keyword evidence="8 10" id="KW-0139">CF(1)</keyword>
<comment type="function">
    <text evidence="1 10">Produces ATP from ADP in the presence of a proton gradient across the membrane. The gamma chain is believed to be important in regulating ATPase activity and the flow of protons through the CF(0) complex.</text>
</comment>
<dbReference type="EMBL" id="MGAV01000014">
    <property type="protein sequence ID" value="OGK54544.1"/>
    <property type="molecule type" value="Genomic_DNA"/>
</dbReference>
<dbReference type="GO" id="GO:0005886">
    <property type="term" value="C:plasma membrane"/>
    <property type="evidence" value="ECO:0007669"/>
    <property type="project" value="UniProtKB-SubCell"/>
</dbReference>
<dbReference type="CDD" id="cd12151">
    <property type="entry name" value="F1-ATPase_gamma"/>
    <property type="match status" value="1"/>
</dbReference>
<organism evidence="11 12">
    <name type="scientific">Candidatus Roizmanbacteria bacterium RIFCSPLOWO2_02_FULL_36_11</name>
    <dbReference type="NCBI Taxonomy" id="1802071"/>
    <lineage>
        <taxon>Bacteria</taxon>
        <taxon>Candidatus Roizmaniibacteriota</taxon>
    </lineage>
</organism>
<evidence type="ECO:0000256" key="8">
    <source>
        <dbReference type="ARBA" id="ARBA00023196"/>
    </source>
</evidence>
<keyword evidence="4 10" id="KW-0813">Transport</keyword>
<keyword evidence="6 10" id="KW-0406">Ion transport</keyword>
<dbReference type="GO" id="GO:0005524">
    <property type="term" value="F:ATP binding"/>
    <property type="evidence" value="ECO:0007669"/>
    <property type="project" value="UniProtKB-UniRule"/>
</dbReference>
<comment type="similarity">
    <text evidence="3 10">Belongs to the ATPase gamma chain family.</text>
</comment>
<evidence type="ECO:0000256" key="9">
    <source>
        <dbReference type="ARBA" id="ARBA00023310"/>
    </source>
</evidence>
<dbReference type="NCBIfam" id="TIGR01146">
    <property type="entry name" value="ATPsyn_F1gamma"/>
    <property type="match status" value="1"/>
</dbReference>
<evidence type="ECO:0000256" key="4">
    <source>
        <dbReference type="ARBA" id="ARBA00022448"/>
    </source>
</evidence>
<keyword evidence="7 10" id="KW-0472">Membrane</keyword>
<comment type="caution">
    <text evidence="11">The sequence shown here is derived from an EMBL/GenBank/DDBJ whole genome shotgun (WGS) entry which is preliminary data.</text>
</comment>
<evidence type="ECO:0000256" key="1">
    <source>
        <dbReference type="ARBA" id="ARBA00003456"/>
    </source>
</evidence>
<evidence type="ECO:0000256" key="3">
    <source>
        <dbReference type="ARBA" id="ARBA00007681"/>
    </source>
</evidence>
<dbReference type="GO" id="GO:0045259">
    <property type="term" value="C:proton-transporting ATP synthase complex"/>
    <property type="evidence" value="ECO:0007669"/>
    <property type="project" value="UniProtKB-KW"/>
</dbReference>
<dbReference type="PANTHER" id="PTHR11693:SF22">
    <property type="entry name" value="ATP SYNTHASE SUBUNIT GAMMA, MITOCHONDRIAL"/>
    <property type="match status" value="1"/>
</dbReference>
<dbReference type="SUPFAM" id="SSF52943">
    <property type="entry name" value="ATP synthase (F1-ATPase), gamma subunit"/>
    <property type="match status" value="1"/>
</dbReference>
<dbReference type="HAMAP" id="MF_00815">
    <property type="entry name" value="ATP_synth_gamma_bact"/>
    <property type="match status" value="1"/>
</dbReference>
<dbReference type="InterPro" id="IPR000131">
    <property type="entry name" value="ATP_synth_F1_gsu"/>
</dbReference>
<evidence type="ECO:0000256" key="2">
    <source>
        <dbReference type="ARBA" id="ARBA00004170"/>
    </source>
</evidence>
<sequence length="290" mass="32606">MNFRQVRKKIKTIGNVKQITNAMHMVSSVKMKKAQEIALEGLLYRQILEQIRNRVVESTDSKTSIYQNVPRESHEKSTKLHILISSNKGLCGSFNFNLFKFIFNQVDFDGDDFIVLGKKGADFLIKMGANITADFSKQIPFADNTSAIFSEVSNKFLTGKYSEIYLIYNHFISTLKNEPVKKLLLPIKDQVDDKDPEMEGDNANYLIEPSPKEVLEALIADSLKDALRSAILESEAAEYSARMIAMKNATDSASDLIYNLTLLRNKLRQASITTELLDITTAKESSASAM</sequence>
<dbReference type="GO" id="GO:0046933">
    <property type="term" value="F:proton-transporting ATP synthase activity, rotational mechanism"/>
    <property type="evidence" value="ECO:0007669"/>
    <property type="project" value="UniProtKB-UniRule"/>
</dbReference>
<dbReference type="Gene3D" id="3.40.1380.10">
    <property type="match status" value="1"/>
</dbReference>
<accession>A0A1F7JG09</accession>
<dbReference type="GO" id="GO:0042777">
    <property type="term" value="P:proton motive force-driven plasma membrane ATP synthesis"/>
    <property type="evidence" value="ECO:0007669"/>
    <property type="project" value="UniProtKB-UniRule"/>
</dbReference>
<protein>
    <recommendedName>
        <fullName evidence="10">ATP synthase gamma chain</fullName>
    </recommendedName>
    <alternativeName>
        <fullName evidence="10">ATP synthase F1 sector gamma subunit</fullName>
    </alternativeName>
    <alternativeName>
        <fullName evidence="10">F-ATPase gamma subunit</fullName>
    </alternativeName>
</protein>
<reference evidence="11 12" key="1">
    <citation type="journal article" date="2016" name="Nat. Commun.">
        <title>Thousands of microbial genomes shed light on interconnected biogeochemical processes in an aquifer system.</title>
        <authorList>
            <person name="Anantharaman K."/>
            <person name="Brown C.T."/>
            <person name="Hug L.A."/>
            <person name="Sharon I."/>
            <person name="Castelle C.J."/>
            <person name="Probst A.J."/>
            <person name="Thomas B.C."/>
            <person name="Singh A."/>
            <person name="Wilkins M.J."/>
            <person name="Karaoz U."/>
            <person name="Brodie E.L."/>
            <person name="Williams K.H."/>
            <person name="Hubbard S.S."/>
            <person name="Banfield J.F."/>
        </authorList>
    </citation>
    <scope>NUCLEOTIDE SEQUENCE [LARGE SCALE GENOMIC DNA]</scope>
</reference>
<dbReference type="AlphaFoldDB" id="A0A1F7JG09"/>